<dbReference type="EMBL" id="FO082053">
    <property type="protein sequence ID" value="CCE80319.1"/>
    <property type="molecule type" value="Genomic_DNA"/>
</dbReference>
<dbReference type="OrthoDB" id="206354at2759"/>
<keyword evidence="2 5" id="KW-0963">Cytoplasm</keyword>
<evidence type="ECO:0000313" key="6">
    <source>
        <dbReference type="EMBL" id="CCE80319.1"/>
    </source>
</evidence>
<dbReference type="AlphaFoldDB" id="G8YJ24"/>
<dbReference type="GO" id="GO:0032259">
    <property type="term" value="P:methylation"/>
    <property type="evidence" value="ECO:0007669"/>
    <property type="project" value="UniProtKB-KW"/>
</dbReference>
<sequence>MDSDDEPLTLSSHALAALQEFKQEEEQRFEQFQSLYNESEKRFDDQQISIDAFQEDWQLSQFWYDDDTAMTLARALLEGADENTVIAVASAPSVYAAIKKIPESELPTRHIYICEYDRRFALLGGDKYFFYDYNSPENVPEELHHKCHRVLIDPPFLEEDCQTKSAEFARNLLAKDLGKKTKTGEPQFKLISSTGERMHAIISKLYPETKVTDFLPKHKNGLSNEFRCYASFECSYWKFDTSSSII</sequence>
<evidence type="ECO:0000256" key="2">
    <source>
        <dbReference type="ARBA" id="ARBA00022490"/>
    </source>
</evidence>
<dbReference type="PANTHER" id="PTHR13200:SF0">
    <property type="entry name" value="EEF1A LYSINE METHYLTRANSFERASE 1"/>
    <property type="match status" value="1"/>
</dbReference>
<accession>G8YJ24</accession>
<keyword evidence="8" id="KW-1185">Reference proteome</keyword>
<dbReference type="Proteomes" id="UP000005222">
    <property type="component" value="Chromosome H"/>
</dbReference>
<gene>
    <name evidence="6" type="primary">Piso0_003433</name>
    <name evidence="5" type="synonym">EFM5</name>
    <name evidence="6" type="ORF">GNLVRS01_PISO0G12216g</name>
    <name evidence="7" type="ORF">GNLVRS01_PISO0H12217g</name>
</gene>
<dbReference type="InterPro" id="IPR019369">
    <property type="entry name" value="Efm5/EEF1AKMT1"/>
</dbReference>
<dbReference type="OMA" id="CTFITAR"/>
<evidence type="ECO:0000256" key="4">
    <source>
        <dbReference type="ARBA" id="ARBA00022679"/>
    </source>
</evidence>
<evidence type="ECO:0000313" key="8">
    <source>
        <dbReference type="Proteomes" id="UP000005222"/>
    </source>
</evidence>
<dbReference type="HAMAP" id="MF_03187">
    <property type="entry name" value="Methyltr_EFM5"/>
    <property type="match status" value="1"/>
</dbReference>
<organism evidence="6 8">
    <name type="scientific">Pichia sorbitophila (strain ATCC MYA-4447 / BCRC 22081 / CBS 7064 / NBRC 10061 / NRRL Y-12695)</name>
    <name type="common">Hybrid yeast</name>
    <dbReference type="NCBI Taxonomy" id="559304"/>
    <lineage>
        <taxon>Eukaryota</taxon>
        <taxon>Fungi</taxon>
        <taxon>Dikarya</taxon>
        <taxon>Ascomycota</taxon>
        <taxon>Saccharomycotina</taxon>
        <taxon>Pichiomycetes</taxon>
        <taxon>Debaryomycetaceae</taxon>
        <taxon>Millerozyma</taxon>
    </lineage>
</organism>
<dbReference type="GO" id="GO:0016279">
    <property type="term" value="F:protein-lysine N-methyltransferase activity"/>
    <property type="evidence" value="ECO:0007669"/>
    <property type="project" value="UniProtKB-UniRule"/>
</dbReference>
<dbReference type="InterPro" id="IPR041370">
    <property type="entry name" value="Mlase_EEF1AKMT1/ZCCHC4"/>
</dbReference>
<dbReference type="Proteomes" id="UP000005222">
    <property type="component" value="Chromosome G"/>
</dbReference>
<comment type="subcellular location">
    <subcellularLocation>
        <location evidence="1 5">Cytoplasm</location>
    </subcellularLocation>
</comment>
<reference evidence="6" key="1">
    <citation type="submission" date="2011-10" db="EMBL/GenBank/DDBJ databases">
        <authorList>
            <person name="Genoscope - CEA"/>
        </authorList>
    </citation>
    <scope>NUCLEOTIDE SEQUENCE</scope>
</reference>
<dbReference type="eggNOG" id="KOG3350">
    <property type="taxonomic scope" value="Eukaryota"/>
</dbReference>
<comment type="function">
    <text evidence="5">S-adenosyl-L-methionine-dependent protein-lysine N-methyltransferase that trimethylates elongation factor 1-alpha at 'Lys-79'.</text>
</comment>
<keyword evidence="4 5" id="KW-0808">Transferase</keyword>
<dbReference type="STRING" id="559304.G8YJ24"/>
<dbReference type="EC" id="2.1.1.-" evidence="5"/>
<dbReference type="FunCoup" id="G8YJ24">
    <property type="interactions" value="470"/>
</dbReference>
<protein>
    <recommendedName>
        <fullName evidence="5">Protein-lysine N-methyltransferase EFM5</fullName>
        <ecNumber evidence="5">2.1.1.-</ecNumber>
    </recommendedName>
    <alternativeName>
        <fullName evidence="5">Elongation factor methyltransferase 5</fullName>
    </alternativeName>
</protein>
<evidence type="ECO:0000313" key="7">
    <source>
        <dbReference type="EMBL" id="CCE81084.1"/>
    </source>
</evidence>
<evidence type="ECO:0000256" key="3">
    <source>
        <dbReference type="ARBA" id="ARBA00022603"/>
    </source>
</evidence>
<dbReference type="InParanoid" id="G8YJ24"/>
<dbReference type="GO" id="GO:0005737">
    <property type="term" value="C:cytoplasm"/>
    <property type="evidence" value="ECO:0007669"/>
    <property type="project" value="UniProtKB-SubCell"/>
</dbReference>
<name>G8YJ24_PICSO</name>
<dbReference type="HOGENOM" id="CLU_074410_1_0_1"/>
<evidence type="ECO:0000256" key="1">
    <source>
        <dbReference type="ARBA" id="ARBA00004496"/>
    </source>
</evidence>
<comment type="similarity">
    <text evidence="5">Belongs to the class I-like SAM-binding methyltransferase superfamily. EFM5 family.</text>
</comment>
<proteinExistence type="inferred from homology"/>
<dbReference type="EMBL" id="FO082052">
    <property type="protein sequence ID" value="CCE81084.1"/>
    <property type="molecule type" value="Genomic_DNA"/>
</dbReference>
<evidence type="ECO:0000256" key="5">
    <source>
        <dbReference type="HAMAP-Rule" id="MF_03187"/>
    </source>
</evidence>
<dbReference type="Pfam" id="PF10237">
    <property type="entry name" value="N6-adenineMlase"/>
    <property type="match status" value="1"/>
</dbReference>
<reference evidence="8" key="2">
    <citation type="journal article" date="2012" name="G3 (Bethesda)">
        <title>Pichia sorbitophila, an interspecies yeast hybrid reveals early steps of genome resolution following polyploidization.</title>
        <authorList>
            <person name="Leh Louis V."/>
            <person name="Despons L."/>
            <person name="Friedrich A."/>
            <person name="Martin T."/>
            <person name="Durrens P."/>
            <person name="Casaregola S."/>
            <person name="Neuveglise C."/>
            <person name="Fairhead C."/>
            <person name="Marck C."/>
            <person name="Cruz J.A."/>
            <person name="Straub M.L."/>
            <person name="Kugler V."/>
            <person name="Sacerdot C."/>
            <person name="Uzunov Z."/>
            <person name="Thierry A."/>
            <person name="Weiss S."/>
            <person name="Bleykasten C."/>
            <person name="De Montigny J."/>
            <person name="Jacques N."/>
            <person name="Jung P."/>
            <person name="Lemaire M."/>
            <person name="Mallet S."/>
            <person name="Morel G."/>
            <person name="Richard G.F."/>
            <person name="Sarkar A."/>
            <person name="Savel G."/>
            <person name="Schacherer J."/>
            <person name="Seret M.L."/>
            <person name="Talla E."/>
            <person name="Samson G."/>
            <person name="Jubin C."/>
            <person name="Poulain J."/>
            <person name="Vacherie B."/>
            <person name="Barbe V."/>
            <person name="Pelletier E."/>
            <person name="Sherman D.J."/>
            <person name="Westhof E."/>
            <person name="Weissenbach J."/>
            <person name="Baret P.V."/>
            <person name="Wincker P."/>
            <person name="Gaillardin C."/>
            <person name="Dujon B."/>
            <person name="Souciet J.L."/>
        </authorList>
    </citation>
    <scope>NUCLEOTIDE SEQUENCE [LARGE SCALE GENOMIC DNA]</scope>
    <source>
        <strain evidence="8">ATCC MYA-4447 / BCRC 22081 / CBS 7064 / NBRC 10061 / NRRL Y-12695</strain>
    </source>
</reference>
<keyword evidence="3 5" id="KW-0489">Methyltransferase</keyword>
<dbReference type="PANTHER" id="PTHR13200">
    <property type="entry name" value="EEF1A LYSINE METHYLTRANSFERASE 1"/>
    <property type="match status" value="1"/>
</dbReference>